<feature type="binding site" evidence="1">
    <location>
        <position position="188"/>
    </location>
    <ligand>
        <name>Zn(2+)</name>
        <dbReference type="ChEBI" id="CHEBI:29105"/>
    </ligand>
</feature>
<dbReference type="InterPro" id="IPR011257">
    <property type="entry name" value="DNA_glycosylase"/>
</dbReference>
<sequence>MLQASADGKKRCFGGQAGKEFYADYHDRQWGIPEHDDRRLFEMLILEGAQAGLSWETILNKREGYRAAFHQFEVAKVAAMTDAELEALLLNPNIVRNRLKIFAARKNAVVFSSIQQEFGSFDQYLWRYVEGKPQVNHWKSFGDLPVSTALSDAISKDLKKRGMTFVGSTIIYAYLQAVGVVNDHLADCWCRTEP</sequence>
<dbReference type="OrthoDB" id="9807664at2"/>
<dbReference type="GO" id="GO:0008725">
    <property type="term" value="F:DNA-3-methyladenine glycosylase activity"/>
    <property type="evidence" value="ECO:0007669"/>
    <property type="project" value="InterPro"/>
</dbReference>
<feature type="binding site" evidence="1">
    <location>
        <position position="12"/>
    </location>
    <ligand>
        <name>Zn(2+)</name>
        <dbReference type="ChEBI" id="CHEBI:29105"/>
    </ligand>
</feature>
<dbReference type="RefSeq" id="WP_078920622.1">
    <property type="nucleotide sequence ID" value="NZ_FUYB01000001.1"/>
</dbReference>
<dbReference type="STRING" id="92487.SAMN02745130_00104"/>
<dbReference type="GO" id="GO:0046872">
    <property type="term" value="F:metal ion binding"/>
    <property type="evidence" value="ECO:0007669"/>
    <property type="project" value="UniProtKB-KW"/>
</dbReference>
<proteinExistence type="predicted"/>
<keyword evidence="1" id="KW-0479">Metal-binding</keyword>
<protein>
    <submittedName>
        <fullName evidence="2">DNA-3-methyladenine glycosylase I</fullName>
    </submittedName>
</protein>
<dbReference type="EMBL" id="FUYB01000001">
    <property type="protein sequence ID" value="SKA67735.1"/>
    <property type="molecule type" value="Genomic_DNA"/>
</dbReference>
<dbReference type="InterPro" id="IPR005019">
    <property type="entry name" value="Adenine_glyco"/>
</dbReference>
<evidence type="ECO:0000256" key="1">
    <source>
        <dbReference type="PIRSR" id="PIRSR605019-1"/>
    </source>
</evidence>
<evidence type="ECO:0000313" key="3">
    <source>
        <dbReference type="Proteomes" id="UP000190460"/>
    </source>
</evidence>
<dbReference type="PANTHER" id="PTHR30037">
    <property type="entry name" value="DNA-3-METHYLADENINE GLYCOSYLASE 1"/>
    <property type="match status" value="1"/>
</dbReference>
<feature type="binding site" evidence="1">
    <location>
        <position position="184"/>
    </location>
    <ligand>
        <name>Zn(2+)</name>
        <dbReference type="ChEBI" id="CHEBI:29105"/>
    </ligand>
</feature>
<name>A0A1T4VSB2_9GAMM</name>
<keyword evidence="3" id="KW-1185">Reference proteome</keyword>
<reference evidence="2 3" key="1">
    <citation type="submission" date="2017-02" db="EMBL/GenBank/DDBJ databases">
        <authorList>
            <person name="Peterson S.W."/>
        </authorList>
    </citation>
    <scope>NUCLEOTIDE SEQUENCE [LARGE SCALE GENOMIC DNA]</scope>
    <source>
        <strain evidence="2 3">ATCC 49788</strain>
    </source>
</reference>
<dbReference type="Gene3D" id="1.10.340.30">
    <property type="entry name" value="Hypothetical protein, domain 2"/>
    <property type="match status" value="1"/>
</dbReference>
<dbReference type="SUPFAM" id="SSF48150">
    <property type="entry name" value="DNA-glycosylase"/>
    <property type="match status" value="1"/>
</dbReference>
<gene>
    <name evidence="2" type="ORF">SAMN02745130_00104</name>
</gene>
<dbReference type="GO" id="GO:0006284">
    <property type="term" value="P:base-excision repair"/>
    <property type="evidence" value="ECO:0007669"/>
    <property type="project" value="InterPro"/>
</dbReference>
<dbReference type="Proteomes" id="UP000190460">
    <property type="component" value="Unassembled WGS sequence"/>
</dbReference>
<dbReference type="InterPro" id="IPR052891">
    <property type="entry name" value="DNA-3mA_glycosylase"/>
</dbReference>
<keyword evidence="1" id="KW-0862">Zinc</keyword>
<evidence type="ECO:0000313" key="2">
    <source>
        <dbReference type="EMBL" id="SKA67735.1"/>
    </source>
</evidence>
<dbReference type="PANTHER" id="PTHR30037:SF4">
    <property type="entry name" value="DNA-3-METHYLADENINE GLYCOSYLASE I"/>
    <property type="match status" value="1"/>
</dbReference>
<feature type="binding site" evidence="1">
    <location>
        <position position="26"/>
    </location>
    <ligand>
        <name>Zn(2+)</name>
        <dbReference type="ChEBI" id="CHEBI:29105"/>
    </ligand>
</feature>
<accession>A0A1T4VSB2</accession>
<organism evidence="2 3">
    <name type="scientific">Thiothrix eikelboomii</name>
    <dbReference type="NCBI Taxonomy" id="92487"/>
    <lineage>
        <taxon>Bacteria</taxon>
        <taxon>Pseudomonadati</taxon>
        <taxon>Pseudomonadota</taxon>
        <taxon>Gammaproteobacteria</taxon>
        <taxon>Thiotrichales</taxon>
        <taxon>Thiotrichaceae</taxon>
        <taxon>Thiothrix</taxon>
    </lineage>
</organism>
<dbReference type="AlphaFoldDB" id="A0A1T4VSB2"/>
<dbReference type="Pfam" id="PF03352">
    <property type="entry name" value="Adenine_glyco"/>
    <property type="match status" value="1"/>
</dbReference>